<dbReference type="Proteomes" id="UP000193560">
    <property type="component" value="Unassembled WGS sequence"/>
</dbReference>
<evidence type="ECO:0000256" key="1">
    <source>
        <dbReference type="SAM" id="MobiDB-lite"/>
    </source>
</evidence>
<dbReference type="OrthoDB" id="6415790at2759"/>
<name>A0A1X2IQQ0_9FUNG</name>
<feature type="compositionally biased region" description="Low complexity" evidence="1">
    <location>
        <begin position="45"/>
        <end position="61"/>
    </location>
</feature>
<sequence length="607" mass="67421">MSSTDGHVVNSSVAANLPSAPFYSNDTDSALPPPYSSNESTDEGTSFSSPPTTSTNETASNKPNFSLLELTLFETCNSPTPYYSSCIVEGRFLLLGHCTNGIQVLDLQGQHQQQQQQQPKTIIWIQARQMKTLSSCGLLLVLPDRSKKIRCYSLAAIIRLCYGALGLYWTQDAELTFPLEKIATWNSKEGRLYPTSSRESRFTVINSATTATVDQQPPLLILNGGLTKRYVWHQNRVVLQDYCYKLPNSKDSLSMHVYSTTGYIFVALVQRDRIILWQRQRKQSTVAFHHLKDFWIPGEAHSISFADDRTTLRHIIAVFSHGASLIGIQNSKVKTVPIDDQLKNSYQAACLRQQYETYRRIPNNNINNNNTDSHFQQQQQNQPALVVAGASLSNNIPSVTGSTGISRFTRSNSNPTSLSSPPPPSHTSRQPLNFHGTSLQWTSLIQLPFYPERMASLTVEFSIPPSYTTVMTRTPFEATDPVALPSTTAPQLFLATFGCQSMIIDMNGVLFSTQVYTWSEPPELHIAFLPLQCGDWYAVGFAKESVHVMHMASAKSHRVMNGVPIRFLGQSRHDGGTLMWTCVNGKTNQVYSLSSSSGLRSSAPSPS</sequence>
<organism evidence="2 3">
    <name type="scientific">Absidia repens</name>
    <dbReference type="NCBI Taxonomy" id="90262"/>
    <lineage>
        <taxon>Eukaryota</taxon>
        <taxon>Fungi</taxon>
        <taxon>Fungi incertae sedis</taxon>
        <taxon>Mucoromycota</taxon>
        <taxon>Mucoromycotina</taxon>
        <taxon>Mucoromycetes</taxon>
        <taxon>Mucorales</taxon>
        <taxon>Cunninghamellaceae</taxon>
        <taxon>Absidia</taxon>
    </lineage>
</organism>
<comment type="caution">
    <text evidence="2">The sequence shown here is derived from an EMBL/GenBank/DDBJ whole genome shotgun (WGS) entry which is preliminary data.</text>
</comment>
<evidence type="ECO:0000313" key="2">
    <source>
        <dbReference type="EMBL" id="ORZ19811.1"/>
    </source>
</evidence>
<feature type="compositionally biased region" description="Low complexity" evidence="1">
    <location>
        <begin position="410"/>
        <end position="419"/>
    </location>
</feature>
<keyword evidence="3" id="KW-1185">Reference proteome</keyword>
<dbReference type="EMBL" id="MCGE01000007">
    <property type="protein sequence ID" value="ORZ19811.1"/>
    <property type="molecule type" value="Genomic_DNA"/>
</dbReference>
<feature type="region of interest" description="Disordered" evidence="1">
    <location>
        <begin position="401"/>
        <end position="433"/>
    </location>
</feature>
<gene>
    <name evidence="2" type="ORF">BCR42DRAFT_489684</name>
</gene>
<feature type="region of interest" description="Disordered" evidence="1">
    <location>
        <begin position="18"/>
        <end position="61"/>
    </location>
</feature>
<evidence type="ECO:0000313" key="3">
    <source>
        <dbReference type="Proteomes" id="UP000193560"/>
    </source>
</evidence>
<dbReference type="AlphaFoldDB" id="A0A1X2IQQ0"/>
<protein>
    <submittedName>
        <fullName evidence="2">Uncharacterized protein</fullName>
    </submittedName>
</protein>
<reference evidence="2 3" key="1">
    <citation type="submission" date="2016-07" db="EMBL/GenBank/DDBJ databases">
        <title>Pervasive Adenine N6-methylation of Active Genes in Fungi.</title>
        <authorList>
            <consortium name="DOE Joint Genome Institute"/>
            <person name="Mondo S.J."/>
            <person name="Dannebaum R.O."/>
            <person name="Kuo R.C."/>
            <person name="Labutti K."/>
            <person name="Haridas S."/>
            <person name="Kuo A."/>
            <person name="Salamov A."/>
            <person name="Ahrendt S.R."/>
            <person name="Lipzen A."/>
            <person name="Sullivan W."/>
            <person name="Andreopoulos W.B."/>
            <person name="Clum A."/>
            <person name="Lindquist E."/>
            <person name="Daum C."/>
            <person name="Ramamoorthy G.K."/>
            <person name="Gryganskyi A."/>
            <person name="Culley D."/>
            <person name="Magnuson J.K."/>
            <person name="James T.Y."/>
            <person name="O'Malley M.A."/>
            <person name="Stajich J.E."/>
            <person name="Spatafora J.W."/>
            <person name="Visel A."/>
            <person name="Grigoriev I.V."/>
        </authorList>
    </citation>
    <scope>NUCLEOTIDE SEQUENCE [LARGE SCALE GENOMIC DNA]</scope>
    <source>
        <strain evidence="2 3">NRRL 1336</strain>
    </source>
</reference>
<proteinExistence type="predicted"/>
<accession>A0A1X2IQQ0</accession>